<feature type="domain" description="Flagellin N-terminal" evidence="4">
    <location>
        <begin position="7"/>
        <end position="140"/>
    </location>
</feature>
<dbReference type="PANTHER" id="PTHR42792:SF1">
    <property type="entry name" value="FLAGELLAR HOOK-ASSOCIATED PROTEIN 3"/>
    <property type="match status" value="1"/>
</dbReference>
<dbReference type="Proteomes" id="UP000295411">
    <property type="component" value="Unassembled WGS sequence"/>
</dbReference>
<dbReference type="EMBL" id="SMTK01000003">
    <property type="protein sequence ID" value="TDK25794.1"/>
    <property type="molecule type" value="Genomic_DNA"/>
</dbReference>
<evidence type="ECO:0000259" key="4">
    <source>
        <dbReference type="Pfam" id="PF00669"/>
    </source>
</evidence>
<dbReference type="GO" id="GO:0009424">
    <property type="term" value="C:bacterial-type flagellum hook"/>
    <property type="evidence" value="ECO:0007669"/>
    <property type="project" value="InterPro"/>
</dbReference>
<organism evidence="6 7">
    <name type="scientific">Arthrobacter crusticola</name>
    <dbReference type="NCBI Taxonomy" id="2547960"/>
    <lineage>
        <taxon>Bacteria</taxon>
        <taxon>Bacillati</taxon>
        <taxon>Actinomycetota</taxon>
        <taxon>Actinomycetes</taxon>
        <taxon>Micrococcales</taxon>
        <taxon>Micrococcaceae</taxon>
        <taxon>Arthrobacter</taxon>
    </lineage>
</organism>
<dbReference type="NCBIfam" id="TIGR02550">
    <property type="entry name" value="flagell_flgL"/>
    <property type="match status" value="1"/>
</dbReference>
<sequence>MLSRVTNTTMTNTAQRNLQTSMMRRAEAQEHAMTLKRISRPSQDPMAAADSLRVKADQQSAAQYTRNIDNGKGWLTALDSALSNTSKLMTRVRELTIQGGNETLSPAARNAIAVEVEGLKRDLLGQANTRFLGRSVFAGNSDAEAAFTGTPPVFTGAPGSTVERRVGDGQTIRVDADGAAVFGNGPGSVFDLLDGIAADLRAGISTSARLGAVDAQFNRVSAGQAEIGARHSRLLNAEDTNKIQVAALEEQRAGIEDLDLAEMLTNLKIQDLSYQGALSVTSKVLSPTLLDFLR</sequence>
<protein>
    <submittedName>
        <fullName evidence="6">Flagellar hook-associated protein 3</fullName>
    </submittedName>
</protein>
<dbReference type="AlphaFoldDB" id="A0A4R5TX82"/>
<keyword evidence="7" id="KW-1185">Reference proteome</keyword>
<dbReference type="InterPro" id="IPR001492">
    <property type="entry name" value="Flagellin"/>
</dbReference>
<evidence type="ECO:0000256" key="3">
    <source>
        <dbReference type="ARBA" id="ARBA00023143"/>
    </source>
</evidence>
<evidence type="ECO:0000313" key="6">
    <source>
        <dbReference type="EMBL" id="TDK25794.1"/>
    </source>
</evidence>
<dbReference type="GO" id="GO:0071973">
    <property type="term" value="P:bacterial-type flagellum-dependent cell motility"/>
    <property type="evidence" value="ECO:0007669"/>
    <property type="project" value="InterPro"/>
</dbReference>
<dbReference type="Pfam" id="PF00700">
    <property type="entry name" value="Flagellin_C"/>
    <property type="match status" value="1"/>
</dbReference>
<keyword evidence="6" id="KW-0282">Flagellum</keyword>
<evidence type="ECO:0000259" key="5">
    <source>
        <dbReference type="Pfam" id="PF00700"/>
    </source>
</evidence>
<dbReference type="InterPro" id="IPR013384">
    <property type="entry name" value="Flagell_FlgL"/>
</dbReference>
<name>A0A4R5TX82_9MICC</name>
<dbReference type="InterPro" id="IPR046358">
    <property type="entry name" value="Flagellin_C"/>
</dbReference>
<dbReference type="PANTHER" id="PTHR42792">
    <property type="entry name" value="FLAGELLIN"/>
    <property type="match status" value="1"/>
</dbReference>
<comment type="caution">
    <text evidence="6">The sequence shown here is derived from an EMBL/GenBank/DDBJ whole genome shotgun (WGS) entry which is preliminary data.</text>
</comment>
<keyword evidence="6" id="KW-0966">Cell projection</keyword>
<comment type="similarity">
    <text evidence="2">Belongs to the bacterial flagellin family.</text>
</comment>
<evidence type="ECO:0000313" key="7">
    <source>
        <dbReference type="Proteomes" id="UP000295411"/>
    </source>
</evidence>
<dbReference type="SUPFAM" id="SSF64518">
    <property type="entry name" value="Phase 1 flagellin"/>
    <property type="match status" value="1"/>
</dbReference>
<proteinExistence type="inferred from homology"/>
<keyword evidence="6" id="KW-0969">Cilium</keyword>
<evidence type="ECO:0000256" key="1">
    <source>
        <dbReference type="ARBA" id="ARBA00004365"/>
    </source>
</evidence>
<dbReference type="OrthoDB" id="9758307at2"/>
<dbReference type="GO" id="GO:0005198">
    <property type="term" value="F:structural molecule activity"/>
    <property type="evidence" value="ECO:0007669"/>
    <property type="project" value="InterPro"/>
</dbReference>
<feature type="domain" description="Flagellin C-terminal" evidence="5">
    <location>
        <begin position="210"/>
        <end position="292"/>
    </location>
</feature>
<dbReference type="InterPro" id="IPR001029">
    <property type="entry name" value="Flagellin_N"/>
</dbReference>
<reference evidence="6 7" key="1">
    <citation type="submission" date="2019-03" db="EMBL/GenBank/DDBJ databases">
        <title>Arthrobacter sp. nov., an bacterium isolated from biocrust in Mu Us Desert.</title>
        <authorList>
            <person name="Lixiong L."/>
        </authorList>
    </citation>
    <scope>NUCLEOTIDE SEQUENCE [LARGE SCALE GENOMIC DNA]</scope>
    <source>
        <strain evidence="6 7">SLN-3</strain>
    </source>
</reference>
<dbReference type="RefSeq" id="WP_133404026.1">
    <property type="nucleotide sequence ID" value="NZ_SMTK01000003.1"/>
</dbReference>
<comment type="subcellular location">
    <subcellularLocation>
        <location evidence="1">Bacterial flagellum</location>
    </subcellularLocation>
</comment>
<gene>
    <name evidence="6" type="primary">flgL</name>
    <name evidence="6" type="ORF">E2F48_11240</name>
</gene>
<keyword evidence="3" id="KW-0975">Bacterial flagellum</keyword>
<accession>A0A4R5TX82</accession>
<evidence type="ECO:0000256" key="2">
    <source>
        <dbReference type="ARBA" id="ARBA00005709"/>
    </source>
</evidence>
<dbReference type="Pfam" id="PF00669">
    <property type="entry name" value="Flagellin_N"/>
    <property type="match status" value="1"/>
</dbReference>
<dbReference type="Gene3D" id="1.20.1330.10">
    <property type="entry name" value="f41 fragment of flagellin, N-terminal domain"/>
    <property type="match status" value="1"/>
</dbReference>